<accession>A0AAV2N7C5</accession>
<dbReference type="GO" id="GO:0001682">
    <property type="term" value="P:tRNA 5'-leader removal"/>
    <property type="evidence" value="ECO:0007669"/>
    <property type="project" value="InterPro"/>
</dbReference>
<dbReference type="GO" id="GO:0000447">
    <property type="term" value="P:endonucleolytic cleavage in ITS1 to separate SSU-rRNA from 5.8S rRNA and LSU-rRNA from tricistronic rRNA transcript (SSU-rRNA, 5.8S rRNA, LSU-rRNA)"/>
    <property type="evidence" value="ECO:0007669"/>
    <property type="project" value="TreeGrafter"/>
</dbReference>
<gene>
    <name evidence="1" type="ORF">LPLAT_LOCUS2260</name>
</gene>
<organism evidence="1 2">
    <name type="scientific">Lasius platythorax</name>
    <dbReference type="NCBI Taxonomy" id="488582"/>
    <lineage>
        <taxon>Eukaryota</taxon>
        <taxon>Metazoa</taxon>
        <taxon>Ecdysozoa</taxon>
        <taxon>Arthropoda</taxon>
        <taxon>Hexapoda</taxon>
        <taxon>Insecta</taxon>
        <taxon>Pterygota</taxon>
        <taxon>Neoptera</taxon>
        <taxon>Endopterygota</taxon>
        <taxon>Hymenoptera</taxon>
        <taxon>Apocrita</taxon>
        <taxon>Aculeata</taxon>
        <taxon>Formicoidea</taxon>
        <taxon>Formicidae</taxon>
        <taxon>Formicinae</taxon>
        <taxon>Lasius</taxon>
        <taxon>Lasius</taxon>
    </lineage>
</organism>
<sequence>MLCPETYDLKPPRHYVSVDRRNFTKADVPAVMDTHYFNHSVSVVLPDTVTVPDTLRNCLSEDTDYYRINALRVCDLLNGEFIEAFVKKGEVSLLTIENKIDLQNSICVTPTGYLLLSLVTEDYQALGLEGKASLFDRKPHTRYVVKINLKNENFVPGKKNYERTRIALEQRLKQSFEVVVSWDPPRTDLCPSSIAAWFYARNYNVCLCHQTFFQKTKYSITIPTLQEGCDFDKFFEWLGVFSVGGDLSNEEMDNYVNTYECPPPSIDIGQVQYLQWTGFFTRKKVHEMYNALREYVLSRKTLPWVSLDIQGFADSPTSWDLKEHTFFTDGDNSYTIIFQPTGESIIRKSLSSNNKPRICQ</sequence>
<name>A0AAV2N7C5_9HYME</name>
<dbReference type="PANTHER" id="PTHR15396:SF1">
    <property type="entry name" value="RIBONUCLEASE P PROTEIN SUBUNIT P40"/>
    <property type="match status" value="1"/>
</dbReference>
<dbReference type="InterPro" id="IPR013893">
    <property type="entry name" value="RNase_P_Rpp40"/>
</dbReference>
<dbReference type="EMBL" id="OZ034834">
    <property type="protein sequence ID" value="CAL1675991.1"/>
    <property type="molecule type" value="Genomic_DNA"/>
</dbReference>
<dbReference type="GO" id="GO:0000172">
    <property type="term" value="C:ribonuclease MRP complex"/>
    <property type="evidence" value="ECO:0007669"/>
    <property type="project" value="TreeGrafter"/>
</dbReference>
<dbReference type="GO" id="GO:0004526">
    <property type="term" value="F:ribonuclease P activity"/>
    <property type="evidence" value="ECO:0007669"/>
    <property type="project" value="TreeGrafter"/>
</dbReference>
<dbReference type="GO" id="GO:0000171">
    <property type="term" value="F:ribonuclease MRP activity"/>
    <property type="evidence" value="ECO:0007669"/>
    <property type="project" value="TreeGrafter"/>
</dbReference>
<protein>
    <submittedName>
        <fullName evidence="1">Uncharacterized protein</fullName>
    </submittedName>
</protein>
<dbReference type="Pfam" id="PF08584">
    <property type="entry name" value="Ribonuc_P_40"/>
    <property type="match status" value="1"/>
</dbReference>
<evidence type="ECO:0000313" key="1">
    <source>
        <dbReference type="EMBL" id="CAL1675991.1"/>
    </source>
</evidence>
<dbReference type="Proteomes" id="UP001497644">
    <property type="component" value="Chromosome 11"/>
</dbReference>
<dbReference type="AlphaFoldDB" id="A0AAV2N7C5"/>
<dbReference type="GO" id="GO:0030681">
    <property type="term" value="C:multimeric ribonuclease P complex"/>
    <property type="evidence" value="ECO:0007669"/>
    <property type="project" value="TreeGrafter"/>
</dbReference>
<dbReference type="PANTHER" id="PTHR15396">
    <property type="entry name" value="RIBONUCLEASE P PROTEIN SUBUNIT P40"/>
    <property type="match status" value="1"/>
</dbReference>
<evidence type="ECO:0000313" key="2">
    <source>
        <dbReference type="Proteomes" id="UP001497644"/>
    </source>
</evidence>
<proteinExistence type="predicted"/>
<keyword evidence="2" id="KW-1185">Reference proteome</keyword>
<reference evidence="1" key="1">
    <citation type="submission" date="2024-04" db="EMBL/GenBank/DDBJ databases">
        <authorList>
            <consortium name="Molecular Ecology Group"/>
        </authorList>
    </citation>
    <scope>NUCLEOTIDE SEQUENCE</scope>
</reference>